<sequence>MAKKKRTKPMSLENVARMTQAGFLGVGRRIDTLEKNTGEGFKGILELLDAMRTDVNYIKHSIKNLPLLERDVEDLKSRLVLVEKRVGLRR</sequence>
<dbReference type="EMBL" id="JACQCQ010000009">
    <property type="protein sequence ID" value="MBI3627670.1"/>
    <property type="molecule type" value="Genomic_DNA"/>
</dbReference>
<dbReference type="Proteomes" id="UP000808388">
    <property type="component" value="Unassembled WGS sequence"/>
</dbReference>
<name>A0A9D6QVN6_9BACT</name>
<evidence type="ECO:0000313" key="2">
    <source>
        <dbReference type="Proteomes" id="UP000808388"/>
    </source>
</evidence>
<accession>A0A9D6QVN6</accession>
<comment type="caution">
    <text evidence="1">The sequence shown here is derived from an EMBL/GenBank/DDBJ whole genome shotgun (WGS) entry which is preliminary data.</text>
</comment>
<gene>
    <name evidence="1" type="ORF">HY220_02925</name>
</gene>
<organism evidence="1 2">
    <name type="scientific">Candidatus Sungiibacteriota bacterium</name>
    <dbReference type="NCBI Taxonomy" id="2750080"/>
    <lineage>
        <taxon>Bacteria</taxon>
        <taxon>Candidatus Sungiibacteriota</taxon>
    </lineage>
</organism>
<dbReference type="AlphaFoldDB" id="A0A9D6QVN6"/>
<proteinExistence type="predicted"/>
<protein>
    <submittedName>
        <fullName evidence="1">Uncharacterized protein</fullName>
    </submittedName>
</protein>
<reference evidence="1" key="1">
    <citation type="submission" date="2020-07" db="EMBL/GenBank/DDBJ databases">
        <title>Huge and variable diversity of episymbiotic CPR bacteria and DPANN archaea in groundwater ecosystems.</title>
        <authorList>
            <person name="He C.Y."/>
            <person name="Keren R."/>
            <person name="Whittaker M."/>
            <person name="Farag I.F."/>
            <person name="Doudna J."/>
            <person name="Cate J.H.D."/>
            <person name="Banfield J.F."/>
        </authorList>
    </citation>
    <scope>NUCLEOTIDE SEQUENCE</scope>
    <source>
        <strain evidence="1">NC_groundwater_972_Pr1_S-0.2um_49_27</strain>
    </source>
</reference>
<evidence type="ECO:0000313" key="1">
    <source>
        <dbReference type="EMBL" id="MBI3627670.1"/>
    </source>
</evidence>